<sequence length="483" mass="55000">MKQLKKILIPFFVCAYALTGCNKWLDVKPEDKFIEDEVFQTPQGFIDGLNGIYLKLGADNLYGSELTLQVPDLLAQYYYMSSTHDLGIQALTNFNYDEAGPKNRISAIWTNLYVNITNINKFLENIETYGSVLDEQSKAIMSGEAHALRAYLYFDLVRMFAPAYTVAPEAATIPYYEHTGYESAPYSTTKEVISNVLDDLQLAEQLLQTSDPALTMTKVDQTTGTIDYGKKPYLQARNYHLNYYAVKGLQARVLLYADQKTEALAAAETIIQNKSKFPWVQSTDISDPSTVNRIYSTEVLFAFENRNLYGIYNNLYNPALADNTILTAGTSPSFLNAIFDNWPNDYRYSLNWQVAGGKSYNVFLKYQDLSNTNAPNYRYTIAGLRLSEIFLIAAECETDPNKSLAYLNEIRTHRNCQVLAEYADATLDIMKEYRREFYGEGQLWYYYKRTNTASILSATSNAQKTITTTQYTFPLPLVETEPR</sequence>
<evidence type="ECO:0000259" key="6">
    <source>
        <dbReference type="Pfam" id="PF07980"/>
    </source>
</evidence>
<evidence type="ECO:0000313" key="9">
    <source>
        <dbReference type="Proteomes" id="UP000282423"/>
    </source>
</evidence>
<dbReference type="Proteomes" id="UP000282423">
    <property type="component" value="Unassembled WGS sequence"/>
</dbReference>
<keyword evidence="5" id="KW-0998">Cell outer membrane</keyword>
<dbReference type="InterPro" id="IPR033985">
    <property type="entry name" value="SusD-like_N"/>
</dbReference>
<feature type="domain" description="SusD-like N-terminal" evidence="7">
    <location>
        <begin position="23"/>
        <end position="210"/>
    </location>
</feature>
<keyword evidence="4" id="KW-0472">Membrane</keyword>
<dbReference type="RefSeq" id="WP_121124204.1">
    <property type="nucleotide sequence ID" value="NZ_RBWS01000008.1"/>
</dbReference>
<comment type="caution">
    <text evidence="8">The sequence shown here is derived from an EMBL/GenBank/DDBJ whole genome shotgun (WGS) entry which is preliminary data.</text>
</comment>
<evidence type="ECO:0000313" key="8">
    <source>
        <dbReference type="EMBL" id="RKO71308.1"/>
    </source>
</evidence>
<feature type="domain" description="RagB/SusD" evidence="6">
    <location>
        <begin position="363"/>
        <end position="470"/>
    </location>
</feature>
<dbReference type="PROSITE" id="PS51257">
    <property type="entry name" value="PROKAR_LIPOPROTEIN"/>
    <property type="match status" value="1"/>
</dbReference>
<dbReference type="Pfam" id="PF14322">
    <property type="entry name" value="SusD-like_3"/>
    <property type="match status" value="1"/>
</dbReference>
<protein>
    <submittedName>
        <fullName evidence="8">RagB/SusD family nutrient uptake outer membrane protein</fullName>
    </submittedName>
</protein>
<dbReference type="OrthoDB" id="1097962at2"/>
<organism evidence="8 9">
    <name type="scientific">Sphingobacterium puteale</name>
    <dbReference type="NCBI Taxonomy" id="2420510"/>
    <lineage>
        <taxon>Bacteria</taxon>
        <taxon>Pseudomonadati</taxon>
        <taxon>Bacteroidota</taxon>
        <taxon>Sphingobacteriia</taxon>
        <taxon>Sphingobacteriales</taxon>
        <taxon>Sphingobacteriaceae</taxon>
        <taxon>Sphingobacterium</taxon>
    </lineage>
</organism>
<dbReference type="EMBL" id="RBWS01000008">
    <property type="protein sequence ID" value="RKO71308.1"/>
    <property type="molecule type" value="Genomic_DNA"/>
</dbReference>
<evidence type="ECO:0000256" key="5">
    <source>
        <dbReference type="ARBA" id="ARBA00023237"/>
    </source>
</evidence>
<dbReference type="InterPro" id="IPR012944">
    <property type="entry name" value="SusD_RagB_dom"/>
</dbReference>
<dbReference type="GO" id="GO:0009279">
    <property type="term" value="C:cell outer membrane"/>
    <property type="evidence" value="ECO:0007669"/>
    <property type="project" value="UniProtKB-SubCell"/>
</dbReference>
<dbReference type="InterPro" id="IPR011990">
    <property type="entry name" value="TPR-like_helical_dom_sf"/>
</dbReference>
<dbReference type="AlphaFoldDB" id="A0A420VY40"/>
<evidence type="ECO:0000256" key="2">
    <source>
        <dbReference type="ARBA" id="ARBA00006275"/>
    </source>
</evidence>
<evidence type="ECO:0000256" key="4">
    <source>
        <dbReference type="ARBA" id="ARBA00023136"/>
    </source>
</evidence>
<name>A0A420VY40_9SPHI</name>
<dbReference type="SUPFAM" id="SSF48452">
    <property type="entry name" value="TPR-like"/>
    <property type="match status" value="1"/>
</dbReference>
<evidence type="ECO:0000256" key="1">
    <source>
        <dbReference type="ARBA" id="ARBA00004442"/>
    </source>
</evidence>
<proteinExistence type="inferred from homology"/>
<dbReference type="Pfam" id="PF07980">
    <property type="entry name" value="SusD_RagB"/>
    <property type="match status" value="1"/>
</dbReference>
<accession>A0A420VY40</accession>
<evidence type="ECO:0000256" key="3">
    <source>
        <dbReference type="ARBA" id="ARBA00022729"/>
    </source>
</evidence>
<keyword evidence="3" id="KW-0732">Signal</keyword>
<gene>
    <name evidence="8" type="ORF">D7322_11100</name>
</gene>
<keyword evidence="9" id="KW-1185">Reference proteome</keyword>
<comment type="subcellular location">
    <subcellularLocation>
        <location evidence="1">Cell outer membrane</location>
    </subcellularLocation>
</comment>
<evidence type="ECO:0000259" key="7">
    <source>
        <dbReference type="Pfam" id="PF14322"/>
    </source>
</evidence>
<dbReference type="Gene3D" id="1.25.40.390">
    <property type="match status" value="1"/>
</dbReference>
<comment type="similarity">
    <text evidence="2">Belongs to the SusD family.</text>
</comment>
<reference evidence="8 9" key="1">
    <citation type="submission" date="2018-10" db="EMBL/GenBank/DDBJ databases">
        <title>Sphingobacterium sp. M05W1-28.</title>
        <authorList>
            <person name="Cai H."/>
        </authorList>
    </citation>
    <scope>NUCLEOTIDE SEQUENCE [LARGE SCALE GENOMIC DNA]</scope>
    <source>
        <strain evidence="8 9">M05W1-28</strain>
    </source>
</reference>